<dbReference type="AlphaFoldDB" id="A0A172ZFG8"/>
<reference evidence="2 3" key="2">
    <citation type="journal article" date="2016" name="Int. J. Syst. Evol. Microbiol.">
        <title>Paenibacillus bovis sp. nov., isolated from raw yak (Bos grunniens) milk.</title>
        <authorList>
            <person name="Gao C."/>
            <person name="Han J."/>
            <person name="Liu Z."/>
            <person name="Xu X."/>
            <person name="Hang F."/>
            <person name="Wu Z."/>
        </authorList>
    </citation>
    <scope>NUCLEOTIDE SEQUENCE [LARGE SCALE GENOMIC DNA]</scope>
    <source>
        <strain evidence="2 3">BD3526</strain>
    </source>
</reference>
<dbReference type="InterPro" id="IPR024775">
    <property type="entry name" value="DinB-like"/>
</dbReference>
<evidence type="ECO:0000313" key="3">
    <source>
        <dbReference type="Proteomes" id="UP000078148"/>
    </source>
</evidence>
<dbReference type="Proteomes" id="UP000078148">
    <property type="component" value="Chromosome"/>
</dbReference>
<dbReference type="EMBL" id="CP013023">
    <property type="protein sequence ID" value="ANF96122.1"/>
    <property type="molecule type" value="Genomic_DNA"/>
</dbReference>
<feature type="domain" description="DinB-like" evidence="1">
    <location>
        <begin position="19"/>
        <end position="146"/>
    </location>
</feature>
<evidence type="ECO:0000313" key="2">
    <source>
        <dbReference type="EMBL" id="ANF96122.1"/>
    </source>
</evidence>
<dbReference type="Gene3D" id="1.20.120.450">
    <property type="entry name" value="dinb family like domain"/>
    <property type="match status" value="1"/>
</dbReference>
<dbReference type="KEGG" id="pbv:AR543_09005"/>
<gene>
    <name evidence="2" type="ORF">AR543_09005</name>
</gene>
<dbReference type="RefSeq" id="WP_060533709.1">
    <property type="nucleotide sequence ID" value="NZ_CP013023.1"/>
</dbReference>
<dbReference type="OrthoDB" id="9793216at2"/>
<dbReference type="STRING" id="1616788.AR543_09005"/>
<sequence length="158" mass="18644">MNSLSHRLQELVIYFQGKLNDIPPDQFSAKPHVGQWSQKEILGHLCDSASHNYIRFVSIALSEEPVRLMDYDQDRWVELNDYQNSYDQQDIILLWMTRNLQIATLLNQIPAEDYEKTCITRSGQEMTLQWLAMDYIAHTIHHFRQMLGSEHLQEILPE</sequence>
<reference evidence="3" key="1">
    <citation type="submission" date="2015-10" db="EMBL/GenBank/DDBJ databases">
        <title>Genome of Paenibacillus bovis sp. nov.</title>
        <authorList>
            <person name="Wu Z."/>
            <person name="Gao C."/>
            <person name="Liu Z."/>
            <person name="Zheng H."/>
        </authorList>
    </citation>
    <scope>NUCLEOTIDE SEQUENCE [LARGE SCALE GENOMIC DNA]</scope>
    <source>
        <strain evidence="3">BD3526</strain>
    </source>
</reference>
<keyword evidence="3" id="KW-1185">Reference proteome</keyword>
<dbReference type="Pfam" id="PF12867">
    <property type="entry name" value="DinB_2"/>
    <property type="match status" value="1"/>
</dbReference>
<evidence type="ECO:0000259" key="1">
    <source>
        <dbReference type="Pfam" id="PF12867"/>
    </source>
</evidence>
<name>A0A172ZFG8_9BACL</name>
<protein>
    <recommendedName>
        <fullName evidence="1">DinB-like domain-containing protein</fullName>
    </recommendedName>
</protein>
<organism evidence="2 3">
    <name type="scientific">Paenibacillus bovis</name>
    <dbReference type="NCBI Taxonomy" id="1616788"/>
    <lineage>
        <taxon>Bacteria</taxon>
        <taxon>Bacillati</taxon>
        <taxon>Bacillota</taxon>
        <taxon>Bacilli</taxon>
        <taxon>Bacillales</taxon>
        <taxon>Paenibacillaceae</taxon>
        <taxon>Paenibacillus</taxon>
    </lineage>
</organism>
<dbReference type="SUPFAM" id="SSF109854">
    <property type="entry name" value="DinB/YfiT-like putative metalloenzymes"/>
    <property type="match status" value="1"/>
</dbReference>
<dbReference type="InterPro" id="IPR034660">
    <property type="entry name" value="DinB/YfiT-like"/>
</dbReference>
<proteinExistence type="predicted"/>
<accession>A0A172ZFG8</accession>